<protein>
    <submittedName>
        <fullName evidence="3">Transposase</fullName>
    </submittedName>
</protein>
<name>A0A1V2ZXI3_9GAMM</name>
<evidence type="ECO:0000256" key="1">
    <source>
        <dbReference type="ARBA" id="ARBA00009964"/>
    </source>
</evidence>
<dbReference type="InterPro" id="IPR009057">
    <property type="entry name" value="Homeodomain-like_sf"/>
</dbReference>
<evidence type="ECO:0000313" key="4">
    <source>
        <dbReference type="Proteomes" id="UP000189177"/>
    </source>
</evidence>
<dbReference type="Proteomes" id="UP000189177">
    <property type="component" value="Unassembled WGS sequence"/>
</dbReference>
<dbReference type="STRING" id="252474.B1A74_09575"/>
<dbReference type="GO" id="GO:0003677">
    <property type="term" value="F:DNA binding"/>
    <property type="evidence" value="ECO:0007669"/>
    <property type="project" value="InterPro"/>
</dbReference>
<comment type="similarity">
    <text evidence="1">Belongs to the transposase 8 family.</text>
</comment>
<dbReference type="InterPro" id="IPR002514">
    <property type="entry name" value="Transposase_8"/>
</dbReference>
<keyword evidence="4" id="KW-1185">Reference proteome</keyword>
<dbReference type="GO" id="GO:0006313">
    <property type="term" value="P:DNA transposition"/>
    <property type="evidence" value="ECO:0007669"/>
    <property type="project" value="InterPro"/>
</dbReference>
<reference evidence="3 4" key="1">
    <citation type="submission" date="2017-02" db="EMBL/GenBank/DDBJ databases">
        <title>Genomic diversity within the haloalkaliphilic genus Thioalkalivibrio.</title>
        <authorList>
            <person name="Ahn A.-C."/>
            <person name="Meier-Kolthoff J."/>
            <person name="Overmars L."/>
            <person name="Richter M."/>
            <person name="Woyke T."/>
            <person name="Sorokin D.Y."/>
            <person name="Muyzer G."/>
        </authorList>
    </citation>
    <scope>NUCLEOTIDE SEQUENCE [LARGE SCALE GENOMIC DNA]</scope>
    <source>
        <strain evidence="3 4">HL17</strain>
    </source>
</reference>
<organism evidence="3 4">
    <name type="scientific">Thioalkalivibrio halophilus</name>
    <dbReference type="NCBI Taxonomy" id="252474"/>
    <lineage>
        <taxon>Bacteria</taxon>
        <taxon>Pseudomonadati</taxon>
        <taxon>Pseudomonadota</taxon>
        <taxon>Gammaproteobacteria</taxon>
        <taxon>Chromatiales</taxon>
        <taxon>Ectothiorhodospiraceae</taxon>
        <taxon>Thioalkalivibrio</taxon>
    </lineage>
</organism>
<accession>A0A1V2ZXI3</accession>
<dbReference type="SUPFAM" id="SSF46689">
    <property type="entry name" value="Homeodomain-like"/>
    <property type="match status" value="1"/>
</dbReference>
<dbReference type="GO" id="GO:0004803">
    <property type="term" value="F:transposase activity"/>
    <property type="evidence" value="ECO:0007669"/>
    <property type="project" value="InterPro"/>
</dbReference>
<comment type="caution">
    <text evidence="3">The sequence shown here is derived from an EMBL/GenBank/DDBJ whole genome shotgun (WGS) entry which is preliminary data.</text>
</comment>
<dbReference type="Pfam" id="PF01527">
    <property type="entry name" value="HTH_Tnp_1"/>
    <property type="match status" value="1"/>
</dbReference>
<dbReference type="AlphaFoldDB" id="A0A1V2ZXI3"/>
<gene>
    <name evidence="3" type="ORF">B1A74_09575</name>
</gene>
<feature type="region of interest" description="Disordered" evidence="2">
    <location>
        <begin position="107"/>
        <end position="126"/>
    </location>
</feature>
<dbReference type="EMBL" id="MUZR01000038">
    <property type="protein sequence ID" value="OOC09721.1"/>
    <property type="molecule type" value="Genomic_DNA"/>
</dbReference>
<evidence type="ECO:0000256" key="2">
    <source>
        <dbReference type="SAM" id="MobiDB-lite"/>
    </source>
</evidence>
<evidence type="ECO:0000313" key="3">
    <source>
        <dbReference type="EMBL" id="OOC09721.1"/>
    </source>
</evidence>
<proteinExistence type="inferred from homology"/>
<sequence>MKQYSEERKEAVLRKLAPPMNLTVPEVAEAEGISTASLYNWRKQARERGEVLPSRGSAPEQWSSKDKFRVVVETAPMNEAELSAYCRERGLYPEQVEAWRSSCMNANARTSEEEQRTRQARKAERKRIKKLERELQRKDKALAETAALLTLSKKAEAIWGHNDEDD</sequence>